<accession>A0A9Q0JK95</accession>
<dbReference type="AlphaFoldDB" id="A0A9Q0JK95"/>
<organism evidence="1 2">
    <name type="scientific">Turnera subulata</name>
    <dbReference type="NCBI Taxonomy" id="218843"/>
    <lineage>
        <taxon>Eukaryota</taxon>
        <taxon>Viridiplantae</taxon>
        <taxon>Streptophyta</taxon>
        <taxon>Embryophyta</taxon>
        <taxon>Tracheophyta</taxon>
        <taxon>Spermatophyta</taxon>
        <taxon>Magnoliopsida</taxon>
        <taxon>eudicotyledons</taxon>
        <taxon>Gunneridae</taxon>
        <taxon>Pentapetalae</taxon>
        <taxon>rosids</taxon>
        <taxon>fabids</taxon>
        <taxon>Malpighiales</taxon>
        <taxon>Passifloraceae</taxon>
        <taxon>Turnera</taxon>
    </lineage>
</organism>
<evidence type="ECO:0000313" key="1">
    <source>
        <dbReference type="EMBL" id="KAJ4845701.1"/>
    </source>
</evidence>
<dbReference type="Gene3D" id="3.40.50.620">
    <property type="entry name" value="HUPs"/>
    <property type="match status" value="1"/>
</dbReference>
<name>A0A9Q0JK95_9ROSI</name>
<sequence length="105" mass="11605">MEKRREGSSKKKVMVAIDESQHSYHAFLWALDNLKELLTNSPLVIFAAQPFPNCFDTYGAQLGHSHLYCPGPTSSSLISSVLKQNQEIALGLLERAENICASRGV</sequence>
<dbReference type="OrthoDB" id="843225at2759"/>
<evidence type="ECO:0008006" key="3">
    <source>
        <dbReference type="Google" id="ProtNLM"/>
    </source>
</evidence>
<dbReference type="Proteomes" id="UP001141552">
    <property type="component" value="Unassembled WGS sequence"/>
</dbReference>
<dbReference type="EMBL" id="JAKUCV010001600">
    <property type="protein sequence ID" value="KAJ4845701.1"/>
    <property type="molecule type" value="Genomic_DNA"/>
</dbReference>
<evidence type="ECO:0000313" key="2">
    <source>
        <dbReference type="Proteomes" id="UP001141552"/>
    </source>
</evidence>
<proteinExistence type="predicted"/>
<dbReference type="PANTHER" id="PTHR31964:SF134">
    <property type="entry name" value="ADENINE NUCLEOTIDE ALPHA HYDROLASES-LIKE SUPERFAMILY PROTEIN"/>
    <property type="match status" value="1"/>
</dbReference>
<dbReference type="SUPFAM" id="SSF52402">
    <property type="entry name" value="Adenine nucleotide alpha hydrolases-like"/>
    <property type="match status" value="1"/>
</dbReference>
<dbReference type="InterPro" id="IPR014729">
    <property type="entry name" value="Rossmann-like_a/b/a_fold"/>
</dbReference>
<dbReference type="PANTHER" id="PTHR31964">
    <property type="entry name" value="ADENINE NUCLEOTIDE ALPHA HYDROLASES-LIKE SUPERFAMILY PROTEIN"/>
    <property type="match status" value="1"/>
</dbReference>
<protein>
    <recommendedName>
        <fullName evidence="3">UspA domain-containing protein</fullName>
    </recommendedName>
</protein>
<comment type="caution">
    <text evidence="1">The sequence shown here is derived from an EMBL/GenBank/DDBJ whole genome shotgun (WGS) entry which is preliminary data.</text>
</comment>
<reference evidence="1" key="2">
    <citation type="journal article" date="2023" name="Plants (Basel)">
        <title>Annotation of the Turnera subulata (Passifloraceae) Draft Genome Reveals the S-Locus Evolved after the Divergence of Turneroideae from Passifloroideae in a Stepwise Manner.</title>
        <authorList>
            <person name="Henning P.M."/>
            <person name="Roalson E.H."/>
            <person name="Mir W."/>
            <person name="McCubbin A.G."/>
            <person name="Shore J.S."/>
        </authorList>
    </citation>
    <scope>NUCLEOTIDE SEQUENCE</scope>
    <source>
        <strain evidence="1">F60SS</strain>
    </source>
</reference>
<keyword evidence="2" id="KW-1185">Reference proteome</keyword>
<gene>
    <name evidence="1" type="ORF">Tsubulata_045502</name>
</gene>
<reference evidence="1" key="1">
    <citation type="submission" date="2022-02" db="EMBL/GenBank/DDBJ databases">
        <authorList>
            <person name="Henning P.M."/>
            <person name="McCubbin A.G."/>
            <person name="Shore J.S."/>
        </authorList>
    </citation>
    <scope>NUCLEOTIDE SEQUENCE</scope>
    <source>
        <strain evidence="1">F60SS</strain>
        <tissue evidence="1">Leaves</tissue>
    </source>
</reference>